<evidence type="ECO:0000313" key="2">
    <source>
        <dbReference type="Proteomes" id="UP000517916"/>
    </source>
</evidence>
<gene>
    <name evidence="1" type="ORF">BC739_008050</name>
</gene>
<protein>
    <submittedName>
        <fullName evidence="1">Uncharacterized protein</fullName>
    </submittedName>
</protein>
<comment type="caution">
    <text evidence="1">The sequence shown here is derived from an EMBL/GenBank/DDBJ whole genome shotgun (WGS) entry which is preliminary data.</text>
</comment>
<evidence type="ECO:0000313" key="1">
    <source>
        <dbReference type="EMBL" id="MBA8930803.1"/>
    </source>
</evidence>
<reference evidence="1 2" key="1">
    <citation type="submission" date="2020-08" db="EMBL/GenBank/DDBJ databases">
        <title>Genomic Encyclopedia of Archaeal and Bacterial Type Strains, Phase II (KMG-II): from individual species to whole genera.</title>
        <authorList>
            <person name="Goeker M."/>
        </authorList>
    </citation>
    <scope>NUCLEOTIDE SEQUENCE [LARGE SCALE GENOMIC DNA]</scope>
    <source>
        <strain evidence="1 2">DSM 43850</strain>
    </source>
</reference>
<accession>A0ABR6BVC1</accession>
<organism evidence="1 2">
    <name type="scientific">Kutzneria viridogrisea</name>
    <dbReference type="NCBI Taxonomy" id="47990"/>
    <lineage>
        <taxon>Bacteria</taxon>
        <taxon>Bacillati</taxon>
        <taxon>Actinomycetota</taxon>
        <taxon>Actinomycetes</taxon>
        <taxon>Pseudonocardiales</taxon>
        <taxon>Pseudonocardiaceae</taxon>
        <taxon>Kutzneria</taxon>
    </lineage>
</organism>
<dbReference type="EMBL" id="JACJID010000007">
    <property type="protein sequence ID" value="MBA8930803.1"/>
    <property type="molecule type" value="Genomic_DNA"/>
</dbReference>
<dbReference type="RefSeq" id="WP_182840153.1">
    <property type="nucleotide sequence ID" value="NZ_BAAABQ010000018.1"/>
</dbReference>
<keyword evidence="2" id="KW-1185">Reference proteome</keyword>
<name>A0ABR6BVC1_9PSEU</name>
<proteinExistence type="predicted"/>
<sequence length="57" mass="6619">MGNLLVTSSIRSSLAFLPGPLDSLQVRVRWKEIPRLRRICRSRSRPIFIWRVGLSAR</sequence>
<dbReference type="Proteomes" id="UP000517916">
    <property type="component" value="Unassembled WGS sequence"/>
</dbReference>